<dbReference type="EMBL" id="LGTE01000002">
    <property type="protein sequence ID" value="KNZ70768.1"/>
    <property type="molecule type" value="Genomic_DNA"/>
</dbReference>
<evidence type="ECO:0000313" key="1">
    <source>
        <dbReference type="EMBL" id="KNZ70768.1"/>
    </source>
</evidence>
<reference evidence="2" key="1">
    <citation type="submission" date="2015-07" db="EMBL/GenBank/DDBJ databases">
        <title>Complete Genome of Thermincola ferriacetica strain Z-0001T.</title>
        <authorList>
            <person name="Lusk B."/>
            <person name="Badalamenti J.P."/>
            <person name="Parameswaran P."/>
            <person name="Bond D.R."/>
            <person name="Torres C.I."/>
        </authorList>
    </citation>
    <scope>NUCLEOTIDE SEQUENCE [LARGE SCALE GENOMIC DNA]</scope>
    <source>
        <strain evidence="2">Z-0001</strain>
    </source>
</reference>
<dbReference type="Proteomes" id="UP000037175">
    <property type="component" value="Unassembled WGS sequence"/>
</dbReference>
<gene>
    <name evidence="1" type="ORF">Tfer_0447</name>
</gene>
<dbReference type="AlphaFoldDB" id="A0A0L6W5V6"/>
<organism evidence="1 2">
    <name type="scientific">Thermincola ferriacetica</name>
    <dbReference type="NCBI Taxonomy" id="281456"/>
    <lineage>
        <taxon>Bacteria</taxon>
        <taxon>Bacillati</taxon>
        <taxon>Bacillota</taxon>
        <taxon>Clostridia</taxon>
        <taxon>Eubacteriales</taxon>
        <taxon>Thermincolaceae</taxon>
        <taxon>Thermincola</taxon>
    </lineage>
</organism>
<evidence type="ECO:0000313" key="2">
    <source>
        <dbReference type="Proteomes" id="UP000037175"/>
    </source>
</evidence>
<sequence>MLYEIVVKNRIYLVGKMQEVLAQLKQYEKQCVTLKEFINRKLD</sequence>
<accession>A0A0L6W5V6</accession>
<dbReference type="Pfam" id="PF13072">
    <property type="entry name" value="MciZ"/>
    <property type="match status" value="1"/>
</dbReference>
<comment type="caution">
    <text evidence="1">The sequence shown here is derived from an EMBL/GenBank/DDBJ whole genome shotgun (WGS) entry which is preliminary data.</text>
</comment>
<keyword evidence="2" id="KW-1185">Reference proteome</keyword>
<proteinExistence type="predicted"/>
<dbReference type="InterPro" id="IPR025177">
    <property type="entry name" value="MciZ"/>
</dbReference>
<protein>
    <submittedName>
        <fullName evidence="1">Uncharacterized protein</fullName>
    </submittedName>
</protein>
<name>A0A0L6W5V6_9FIRM</name>